<dbReference type="InterPro" id="IPR003737">
    <property type="entry name" value="GlcNAc_PI_deacetylase-related"/>
</dbReference>
<dbReference type="AlphaFoldDB" id="I3ZGJ8"/>
<dbReference type="KEGG" id="trs:Terro_2091"/>
<dbReference type="HOGENOM" id="CLU_049311_4_1_0"/>
<dbReference type="SUPFAM" id="SSF102588">
    <property type="entry name" value="LmbE-like"/>
    <property type="match status" value="1"/>
</dbReference>
<evidence type="ECO:0000313" key="3">
    <source>
        <dbReference type="Proteomes" id="UP000006056"/>
    </source>
</evidence>
<dbReference type="Gene3D" id="3.40.50.10320">
    <property type="entry name" value="LmbE-like"/>
    <property type="match status" value="1"/>
</dbReference>
<dbReference type="PANTHER" id="PTHR12993">
    <property type="entry name" value="N-ACETYLGLUCOSAMINYL-PHOSPHATIDYLINOSITOL DE-N-ACETYLASE-RELATED"/>
    <property type="match status" value="1"/>
</dbReference>
<accession>I3ZGJ8</accession>
<dbReference type="eggNOG" id="COG2120">
    <property type="taxonomic scope" value="Bacteria"/>
</dbReference>
<gene>
    <name evidence="1" type="ordered locus">Terro_2091</name>
    <name evidence="2" type="ordered locus">Terro_2456</name>
</gene>
<dbReference type="PANTHER" id="PTHR12993:SF11">
    <property type="entry name" value="N-ACETYLGLUCOSAMINYL-PHOSPHATIDYLINOSITOL DE-N-ACETYLASE"/>
    <property type="match status" value="1"/>
</dbReference>
<sequence>MSKRLMCVVAHPDDECFAFGGALALAAKASCETYVVCLTDGQAATNRGSSADGQDLGRMRRDEFARSCDVLGVTKHEILDYQDGRLEFEELNGVAKRLVERMRTWKPHIVLTFGLDGSLNVHADHTMASCFTSAAFHWSARSKRFPDLGLPTHAPQKLYHQSTEFTLPDREALLPAPWTVVLDVSAVKEQKLAAFREHTSQVPVMDNVKPFWDQYGDREHYTLAAASTPQAAVLTQSMFEGIVED</sequence>
<organism evidence="1 3">
    <name type="scientific">Terriglobus roseus (strain DSM 18391 / NRRL B-41598 / KBS 63)</name>
    <dbReference type="NCBI Taxonomy" id="926566"/>
    <lineage>
        <taxon>Bacteria</taxon>
        <taxon>Pseudomonadati</taxon>
        <taxon>Acidobacteriota</taxon>
        <taxon>Terriglobia</taxon>
        <taxon>Terriglobales</taxon>
        <taxon>Acidobacteriaceae</taxon>
        <taxon>Terriglobus</taxon>
    </lineage>
</organism>
<dbReference type="EMBL" id="CP003379">
    <property type="protein sequence ID" value="AFL88708.1"/>
    <property type="molecule type" value="Genomic_DNA"/>
</dbReference>
<evidence type="ECO:0000313" key="2">
    <source>
        <dbReference type="EMBL" id="AFL88708.1"/>
    </source>
</evidence>
<reference evidence="1 3" key="1">
    <citation type="submission" date="2012-06" db="EMBL/GenBank/DDBJ databases">
        <title>Complete genome of Terriglobus roseus DSM 18391.</title>
        <authorList>
            <consortium name="US DOE Joint Genome Institute (JGI-PGF)"/>
            <person name="Lucas S."/>
            <person name="Copeland A."/>
            <person name="Lapidus A."/>
            <person name="Glavina del Rio T."/>
            <person name="Dalin E."/>
            <person name="Tice H."/>
            <person name="Bruce D."/>
            <person name="Goodwin L."/>
            <person name="Pitluck S."/>
            <person name="Peters L."/>
            <person name="Mikhailova N."/>
            <person name="Munk A.C.C."/>
            <person name="Kyrpides N."/>
            <person name="Mavromatis K."/>
            <person name="Ivanova N."/>
            <person name="Brettin T."/>
            <person name="Detter J.C."/>
            <person name="Han C."/>
            <person name="Larimer F."/>
            <person name="Land M."/>
            <person name="Hauser L."/>
            <person name="Markowitz V."/>
            <person name="Cheng J.-F."/>
            <person name="Hugenholtz P."/>
            <person name="Woyke T."/>
            <person name="Wu D."/>
            <person name="Brambilla E."/>
            <person name="Klenk H.-P."/>
            <person name="Eisen J.A."/>
        </authorList>
    </citation>
    <scope>NUCLEOTIDE SEQUENCE [LARGE SCALE GENOMIC DNA]</scope>
    <source>
        <strain evidence="1">DSM 18391</strain>
        <strain evidence="3">DSM 18391 / NRRL B-41598 / KBS 63</strain>
    </source>
</reference>
<dbReference type="Pfam" id="PF02585">
    <property type="entry name" value="PIG-L"/>
    <property type="match status" value="1"/>
</dbReference>
<dbReference type="GO" id="GO:0016811">
    <property type="term" value="F:hydrolase activity, acting on carbon-nitrogen (but not peptide) bonds, in linear amides"/>
    <property type="evidence" value="ECO:0007669"/>
    <property type="project" value="TreeGrafter"/>
</dbReference>
<dbReference type="STRING" id="926566.Terro_2091"/>
<name>I3ZGJ8_TERRK</name>
<dbReference type="EMBL" id="CP003379">
    <property type="protein sequence ID" value="AFL88366.1"/>
    <property type="molecule type" value="Genomic_DNA"/>
</dbReference>
<protein>
    <submittedName>
        <fullName evidence="1">Putative LmbE-like protein</fullName>
    </submittedName>
</protein>
<keyword evidence="3" id="KW-1185">Reference proteome</keyword>
<proteinExistence type="predicted"/>
<dbReference type="InterPro" id="IPR024078">
    <property type="entry name" value="LmbE-like_dom_sf"/>
</dbReference>
<dbReference type="KEGG" id="trs:Terro_2456"/>
<dbReference type="RefSeq" id="WP_014785935.1">
    <property type="nucleotide sequence ID" value="NC_018014.1"/>
</dbReference>
<evidence type="ECO:0000313" key="1">
    <source>
        <dbReference type="EMBL" id="AFL88366.1"/>
    </source>
</evidence>
<dbReference type="Proteomes" id="UP000006056">
    <property type="component" value="Chromosome"/>
</dbReference>